<proteinExistence type="predicted"/>
<dbReference type="GO" id="GO:0009247">
    <property type="term" value="P:glycolipid biosynthetic process"/>
    <property type="evidence" value="ECO:0007669"/>
    <property type="project" value="UniProtKB-ARBA"/>
</dbReference>
<dbReference type="GO" id="GO:0016746">
    <property type="term" value="F:acyltransferase activity"/>
    <property type="evidence" value="ECO:0007669"/>
    <property type="project" value="UniProtKB-KW"/>
</dbReference>
<dbReference type="CDD" id="cd07984">
    <property type="entry name" value="LPLAT_LABLAT-like"/>
    <property type="match status" value="1"/>
</dbReference>
<dbReference type="OrthoDB" id="9803456at2"/>
<feature type="compositionally biased region" description="Basic residues" evidence="7">
    <location>
        <begin position="298"/>
        <end position="309"/>
    </location>
</feature>
<comment type="subcellular location">
    <subcellularLocation>
        <location evidence="1">Cell inner membrane</location>
    </subcellularLocation>
</comment>
<evidence type="ECO:0000313" key="8">
    <source>
        <dbReference type="EMBL" id="RFF32123.1"/>
    </source>
</evidence>
<organism evidence="8 9">
    <name type="scientific">Wenzhouxiangella sediminis</name>
    <dbReference type="NCBI Taxonomy" id="1792836"/>
    <lineage>
        <taxon>Bacteria</taxon>
        <taxon>Pseudomonadati</taxon>
        <taxon>Pseudomonadota</taxon>
        <taxon>Gammaproteobacteria</taxon>
        <taxon>Chromatiales</taxon>
        <taxon>Wenzhouxiangellaceae</taxon>
        <taxon>Wenzhouxiangella</taxon>
    </lineage>
</organism>
<feature type="region of interest" description="Disordered" evidence="7">
    <location>
        <begin position="285"/>
        <end position="309"/>
    </location>
</feature>
<evidence type="ECO:0000256" key="2">
    <source>
        <dbReference type="ARBA" id="ARBA00022475"/>
    </source>
</evidence>
<keyword evidence="4 8" id="KW-0808">Transferase</keyword>
<name>A0A3E1KBR5_9GAMM</name>
<dbReference type="Pfam" id="PF03279">
    <property type="entry name" value="Lip_A_acyltrans"/>
    <property type="match status" value="1"/>
</dbReference>
<accession>A0A3E1KBR5</accession>
<dbReference type="Proteomes" id="UP000260351">
    <property type="component" value="Unassembled WGS sequence"/>
</dbReference>
<comment type="caution">
    <text evidence="8">The sequence shown here is derived from an EMBL/GenBank/DDBJ whole genome shotgun (WGS) entry which is preliminary data.</text>
</comment>
<evidence type="ECO:0000256" key="6">
    <source>
        <dbReference type="ARBA" id="ARBA00023315"/>
    </source>
</evidence>
<reference evidence="8 9" key="1">
    <citation type="submission" date="2018-08" db="EMBL/GenBank/DDBJ databases">
        <title>Wenzhouxiangella salilacus sp. nov., a novel bacterium isolated from a saline lake in Xinjiang Province, China.</title>
        <authorList>
            <person name="Han S."/>
        </authorList>
    </citation>
    <scope>NUCLEOTIDE SEQUENCE [LARGE SCALE GENOMIC DNA]</scope>
    <source>
        <strain evidence="8 9">XDB06</strain>
    </source>
</reference>
<evidence type="ECO:0000313" key="9">
    <source>
        <dbReference type="Proteomes" id="UP000260351"/>
    </source>
</evidence>
<evidence type="ECO:0000256" key="5">
    <source>
        <dbReference type="ARBA" id="ARBA00023136"/>
    </source>
</evidence>
<evidence type="ECO:0000256" key="7">
    <source>
        <dbReference type="SAM" id="MobiDB-lite"/>
    </source>
</evidence>
<dbReference type="GO" id="GO:0005886">
    <property type="term" value="C:plasma membrane"/>
    <property type="evidence" value="ECO:0007669"/>
    <property type="project" value="UniProtKB-SubCell"/>
</dbReference>
<evidence type="ECO:0000256" key="4">
    <source>
        <dbReference type="ARBA" id="ARBA00022679"/>
    </source>
</evidence>
<evidence type="ECO:0000256" key="3">
    <source>
        <dbReference type="ARBA" id="ARBA00022519"/>
    </source>
</evidence>
<dbReference type="InterPro" id="IPR004960">
    <property type="entry name" value="LipA_acyltrans"/>
</dbReference>
<keyword evidence="5" id="KW-0472">Membrane</keyword>
<dbReference type="RefSeq" id="WP_116649533.1">
    <property type="nucleotide sequence ID" value="NZ_QUZK01000013.1"/>
</dbReference>
<keyword evidence="6 8" id="KW-0012">Acyltransferase</keyword>
<keyword evidence="2" id="KW-1003">Cell membrane</keyword>
<dbReference type="AlphaFoldDB" id="A0A3E1KBR5"/>
<dbReference type="PIRSF" id="PIRSF026649">
    <property type="entry name" value="MsbB"/>
    <property type="match status" value="1"/>
</dbReference>
<dbReference type="EMBL" id="QUZK01000013">
    <property type="protein sequence ID" value="RFF32123.1"/>
    <property type="molecule type" value="Genomic_DNA"/>
</dbReference>
<dbReference type="PANTHER" id="PTHR30606">
    <property type="entry name" value="LIPID A BIOSYNTHESIS LAUROYL ACYLTRANSFERASE"/>
    <property type="match status" value="1"/>
</dbReference>
<gene>
    <name evidence="8" type="ORF">DZC52_02460</name>
</gene>
<keyword evidence="9" id="KW-1185">Reference proteome</keyword>
<keyword evidence="3" id="KW-0997">Cell inner membrane</keyword>
<evidence type="ECO:0000256" key="1">
    <source>
        <dbReference type="ARBA" id="ARBA00004533"/>
    </source>
</evidence>
<dbReference type="PANTHER" id="PTHR30606:SF9">
    <property type="entry name" value="LIPID A BIOSYNTHESIS LAUROYLTRANSFERASE"/>
    <property type="match status" value="1"/>
</dbReference>
<sequence>MTELLTWLLLQPVRLLGLMPPRAARAVVRPLGPLFARVMPSRRRIAERNIELCYPEMAPAERARIVRRHFRFLAEMLAEGAIAWCRAGRLDEHFGTVEGLEHLERARETGRGILLLTGHSTSLELGGRLLCEHWPTWGVYRPQRNRALENFQNRGRLRYAQGMFRRNELRAMVRHLRAGKLLWYAPDQDFGPQRSVFAPFFGLATATATGIPNMARMGNAVVLPMWPLRDPETGRVTVTIEAPFEDFPSGDDEHDLARFNAFVERHVRRDPAQYFWVHRRFKTAPPGEADRYPGIRASRNRRRKKRKRR</sequence>
<protein>
    <submittedName>
        <fullName evidence="8">Lipid A biosynthesis lauroyl acyltransferase</fullName>
    </submittedName>
</protein>